<protein>
    <submittedName>
        <fullName evidence="1">Uncharacterized protein</fullName>
    </submittedName>
</protein>
<sequence length="128" mass="14021">MGIRTLLKLLFYELKIKFLLFIRGRREPYENVAHVLGESPPPLTMHTPHCHEIPIGPASCAQSLDRANRMIGCGRREPPAGAPAPSPDSVSPGFNEASAFLACVIHLFSGRVSNESRQSSQRTPECAL</sequence>
<reference evidence="1 2" key="1">
    <citation type="journal article" date="2019" name="Commun. Biol.">
        <title>The bagworm genome reveals a unique fibroin gene that provides high tensile strength.</title>
        <authorList>
            <person name="Kono N."/>
            <person name="Nakamura H."/>
            <person name="Ohtoshi R."/>
            <person name="Tomita M."/>
            <person name="Numata K."/>
            <person name="Arakawa K."/>
        </authorList>
    </citation>
    <scope>NUCLEOTIDE SEQUENCE [LARGE SCALE GENOMIC DNA]</scope>
</reference>
<comment type="caution">
    <text evidence="1">The sequence shown here is derived from an EMBL/GenBank/DDBJ whole genome shotgun (WGS) entry which is preliminary data.</text>
</comment>
<keyword evidence="2" id="KW-1185">Reference proteome</keyword>
<evidence type="ECO:0000313" key="1">
    <source>
        <dbReference type="EMBL" id="GBP57108.1"/>
    </source>
</evidence>
<name>A0A4C1X023_EUMVA</name>
<proteinExistence type="predicted"/>
<organism evidence="1 2">
    <name type="scientific">Eumeta variegata</name>
    <name type="common">Bagworm moth</name>
    <name type="synonym">Eumeta japonica</name>
    <dbReference type="NCBI Taxonomy" id="151549"/>
    <lineage>
        <taxon>Eukaryota</taxon>
        <taxon>Metazoa</taxon>
        <taxon>Ecdysozoa</taxon>
        <taxon>Arthropoda</taxon>
        <taxon>Hexapoda</taxon>
        <taxon>Insecta</taxon>
        <taxon>Pterygota</taxon>
        <taxon>Neoptera</taxon>
        <taxon>Endopterygota</taxon>
        <taxon>Lepidoptera</taxon>
        <taxon>Glossata</taxon>
        <taxon>Ditrysia</taxon>
        <taxon>Tineoidea</taxon>
        <taxon>Psychidae</taxon>
        <taxon>Oiketicinae</taxon>
        <taxon>Eumeta</taxon>
    </lineage>
</organism>
<evidence type="ECO:0000313" key="2">
    <source>
        <dbReference type="Proteomes" id="UP000299102"/>
    </source>
</evidence>
<gene>
    <name evidence="1" type="ORF">EVAR_36776_1</name>
</gene>
<accession>A0A4C1X023</accession>
<dbReference type="AlphaFoldDB" id="A0A4C1X023"/>
<dbReference type="Proteomes" id="UP000299102">
    <property type="component" value="Unassembled WGS sequence"/>
</dbReference>
<dbReference type="EMBL" id="BGZK01000708">
    <property type="protein sequence ID" value="GBP57108.1"/>
    <property type="molecule type" value="Genomic_DNA"/>
</dbReference>